<dbReference type="EMBL" id="CP025612">
    <property type="protein sequence ID" value="AUN32786.1"/>
    <property type="molecule type" value="Genomic_DNA"/>
</dbReference>
<dbReference type="OrthoDB" id="7545296at2"/>
<name>A0A2K9NJL0_9PROT</name>
<dbReference type="CDD" id="cd06587">
    <property type="entry name" value="VOC"/>
    <property type="match status" value="1"/>
</dbReference>
<evidence type="ECO:0000313" key="1">
    <source>
        <dbReference type="EMBL" id="AUN32786.1"/>
    </source>
</evidence>
<evidence type="ECO:0000313" key="2">
    <source>
        <dbReference type="Proteomes" id="UP000234752"/>
    </source>
</evidence>
<dbReference type="PROSITE" id="PS51819">
    <property type="entry name" value="VOC"/>
    <property type="match status" value="1"/>
</dbReference>
<protein>
    <submittedName>
        <fullName evidence="1">Uncharacterized protein</fullName>
    </submittedName>
</protein>
<proteinExistence type="predicted"/>
<accession>A0A2K9NJL0</accession>
<dbReference type="KEGG" id="ncb:C0V82_21025"/>
<keyword evidence="2" id="KW-1185">Reference proteome</keyword>
<dbReference type="SUPFAM" id="SSF54593">
    <property type="entry name" value="Glyoxalase/Bleomycin resistance protein/Dihydroxybiphenyl dioxygenase"/>
    <property type="match status" value="2"/>
</dbReference>
<dbReference type="InterPro" id="IPR037523">
    <property type="entry name" value="VOC_core"/>
</dbReference>
<dbReference type="Proteomes" id="UP000234752">
    <property type="component" value="Chromosome eg_2"/>
</dbReference>
<reference evidence="1 2" key="1">
    <citation type="submission" date="2017-12" db="EMBL/GenBank/DDBJ databases">
        <title>Genomes of bacteria within cyanobacterial aggregates.</title>
        <authorList>
            <person name="Cai H."/>
        </authorList>
    </citation>
    <scope>NUCLEOTIDE SEQUENCE [LARGE SCALE GENOMIC DNA]</scope>
    <source>
        <strain evidence="1 2">TH16</strain>
    </source>
</reference>
<gene>
    <name evidence="1" type="ORF">C0V82_21025</name>
</gene>
<organism evidence="1 2">
    <name type="scientific">Niveispirillum cyanobacteriorum</name>
    <dbReference type="NCBI Taxonomy" id="1612173"/>
    <lineage>
        <taxon>Bacteria</taxon>
        <taxon>Pseudomonadati</taxon>
        <taxon>Pseudomonadota</taxon>
        <taxon>Alphaproteobacteria</taxon>
        <taxon>Rhodospirillales</taxon>
        <taxon>Azospirillaceae</taxon>
        <taxon>Niveispirillum</taxon>
    </lineage>
</organism>
<dbReference type="AlphaFoldDB" id="A0A2K9NJL0"/>
<dbReference type="Gene3D" id="3.10.180.10">
    <property type="entry name" value="2,3-Dihydroxybiphenyl 1,2-Dioxygenase, domain 1"/>
    <property type="match status" value="2"/>
</dbReference>
<sequence length="295" mass="32372">MKLLRAATLTVTDPEASAARYVQWLDYGIVERGTLPADLAAAWGCPASAGRAYLVLQPASGAEVFVRFLAGDPVDSYRPLRTHGWAALEICVQDVMAVNERMLHSPFEIIGPPRLNTGLPTIHPMQVKGPDGEIVYLTQINGDLPAFDLPRAESLIDRLFILVLACSDMEASIRWFEETTGLRLGERMDIPYTMLANAFSLPLDQRHRIATLVDDRDIFLELDQYPPAATPRDRHEGQLPPGIAICTLSHPDLSAVKGEWITPPARRDGAIYAGRLSGTMRAPDGSLLELVQLPA</sequence>
<dbReference type="RefSeq" id="WP_102114318.1">
    <property type="nucleotide sequence ID" value="NZ_BMGN01000017.1"/>
</dbReference>
<dbReference type="InterPro" id="IPR029068">
    <property type="entry name" value="Glyas_Bleomycin-R_OHBP_Dase"/>
</dbReference>